<dbReference type="Proteomes" id="UP000007347">
    <property type="component" value="Chromosome"/>
</dbReference>
<dbReference type="RefSeq" id="WP_014956302.1">
    <property type="nucleotide sequence ID" value="NC_018645.1"/>
</dbReference>
<reference evidence="3 4" key="1">
    <citation type="journal article" date="2013" name="Environ. Microbiol.">
        <title>Complete genome, catabolic sub-proteomes and key-metabolites of Desulfobacula toluolica Tol2, a marine, aromatic compound-degrading, sulfate-reducing bacterium.</title>
        <authorList>
            <person name="Wohlbrand L."/>
            <person name="Jacob J.H."/>
            <person name="Kube M."/>
            <person name="Mussmann M."/>
            <person name="Jarling R."/>
            <person name="Beck A."/>
            <person name="Amann R."/>
            <person name="Wilkes H."/>
            <person name="Reinhardt R."/>
            <person name="Rabus R."/>
        </authorList>
    </citation>
    <scope>NUCLEOTIDE SEQUENCE [LARGE SCALE GENOMIC DNA]</scope>
    <source>
        <strain evidence="4">DSM 7467 / Tol2</strain>
    </source>
</reference>
<organism evidence="3 4">
    <name type="scientific">Desulfobacula toluolica (strain DSM 7467 / Tol2)</name>
    <dbReference type="NCBI Taxonomy" id="651182"/>
    <lineage>
        <taxon>Bacteria</taxon>
        <taxon>Pseudomonadati</taxon>
        <taxon>Thermodesulfobacteriota</taxon>
        <taxon>Desulfobacteria</taxon>
        <taxon>Desulfobacterales</taxon>
        <taxon>Desulfobacteraceae</taxon>
        <taxon>Desulfobacula</taxon>
    </lineage>
</organism>
<dbReference type="InterPro" id="IPR006442">
    <property type="entry name" value="Antitoxin_Phd/YefM"/>
</dbReference>
<dbReference type="Pfam" id="PF02604">
    <property type="entry name" value="PhdYeFM_antitox"/>
    <property type="match status" value="1"/>
</dbReference>
<comment type="similarity">
    <text evidence="1 2">Belongs to the phD/YefM antitoxin family.</text>
</comment>
<evidence type="ECO:0000313" key="4">
    <source>
        <dbReference type="Proteomes" id="UP000007347"/>
    </source>
</evidence>
<accession>K0NDR6</accession>
<dbReference type="OrthoDB" id="5471970at2"/>
<comment type="function">
    <text evidence="2">Antitoxin component of a type II toxin-antitoxin (TA) system.</text>
</comment>
<name>K0NDR6_DESTT</name>
<dbReference type="HOGENOM" id="CLU_188989_0_0_7"/>
<evidence type="ECO:0000256" key="2">
    <source>
        <dbReference type="RuleBase" id="RU362080"/>
    </source>
</evidence>
<gene>
    <name evidence="3" type="ordered locus">TOL2_C07820</name>
</gene>
<keyword evidence="4" id="KW-1185">Reference proteome</keyword>
<evidence type="ECO:0000313" key="3">
    <source>
        <dbReference type="EMBL" id="CCK78950.1"/>
    </source>
</evidence>
<proteinExistence type="inferred from homology"/>
<dbReference type="KEGG" id="dto:TOL2_C07820"/>
<dbReference type="AlphaFoldDB" id="K0NDR6"/>
<dbReference type="STRING" id="651182.TOL2_C07820"/>
<dbReference type="InterPro" id="IPR036165">
    <property type="entry name" value="YefM-like_sf"/>
</dbReference>
<protein>
    <recommendedName>
        <fullName evidence="2">Antitoxin</fullName>
    </recommendedName>
</protein>
<sequence length="89" mass="10054">MRIKNYLSSTKLAKNTAATLNSIETGDMDKLIILKNNAPKAILMSVECYEAMEEEIEDLRLTALALSRIQNFDPGESISHEEMMNKYAK</sequence>
<dbReference type="EMBL" id="FO203503">
    <property type="protein sequence ID" value="CCK78950.1"/>
    <property type="molecule type" value="Genomic_DNA"/>
</dbReference>
<evidence type="ECO:0000256" key="1">
    <source>
        <dbReference type="ARBA" id="ARBA00009981"/>
    </source>
</evidence>
<dbReference type="SUPFAM" id="SSF143120">
    <property type="entry name" value="YefM-like"/>
    <property type="match status" value="1"/>
</dbReference>